<dbReference type="PIRSF" id="PIRSF001549">
    <property type="entry name" value="His-tRNA_synth"/>
    <property type="match status" value="1"/>
</dbReference>
<dbReference type="PANTHER" id="PTHR43707">
    <property type="entry name" value="HISTIDYL-TRNA SYNTHETASE"/>
    <property type="match status" value="1"/>
</dbReference>
<evidence type="ECO:0000256" key="3">
    <source>
        <dbReference type="ARBA" id="ARBA00022490"/>
    </source>
</evidence>
<dbReference type="AlphaFoldDB" id="A0A0M0BWH4"/>
<dbReference type="SUPFAM" id="SSF55681">
    <property type="entry name" value="Class II aaRS and biotin synthetases"/>
    <property type="match status" value="1"/>
</dbReference>
<dbReference type="GO" id="GO:0005524">
    <property type="term" value="F:ATP binding"/>
    <property type="evidence" value="ECO:0007669"/>
    <property type="project" value="UniProtKB-UniRule"/>
</dbReference>
<dbReference type="Pfam" id="PF03129">
    <property type="entry name" value="HGTP_anticodon"/>
    <property type="match status" value="1"/>
</dbReference>
<keyword evidence="6" id="KW-0067">ATP-binding</keyword>
<dbReference type="InterPro" id="IPR004517">
    <property type="entry name" value="HisZ"/>
</dbReference>
<dbReference type="NCBIfam" id="TIGR00442">
    <property type="entry name" value="hisS"/>
    <property type="match status" value="1"/>
</dbReference>
<keyword evidence="3 6" id="KW-0963">Cytoplasm</keyword>
<comment type="catalytic activity">
    <reaction evidence="5 6">
        <text>tRNA(His) + L-histidine + ATP = L-histidyl-tRNA(His) + AMP + diphosphate + H(+)</text>
        <dbReference type="Rhea" id="RHEA:17313"/>
        <dbReference type="Rhea" id="RHEA-COMP:9665"/>
        <dbReference type="Rhea" id="RHEA-COMP:9689"/>
        <dbReference type="ChEBI" id="CHEBI:15378"/>
        <dbReference type="ChEBI" id="CHEBI:30616"/>
        <dbReference type="ChEBI" id="CHEBI:33019"/>
        <dbReference type="ChEBI" id="CHEBI:57595"/>
        <dbReference type="ChEBI" id="CHEBI:78442"/>
        <dbReference type="ChEBI" id="CHEBI:78527"/>
        <dbReference type="ChEBI" id="CHEBI:456215"/>
        <dbReference type="EC" id="6.1.1.21"/>
    </reaction>
</comment>
<sequence length="428" mass="48507">MFNTVRGMRDLLPIEAEKMRYIEQVSRELSKLYGYDEIITPVLESYDLLAAKTSEEIRERMYTFKDLGDRKVAMRPEFTASIARLISTKMRNEPKPMRFFSVGSLYRYDEPQYGRYREFWQSNYELFGSDRPEADAEILMLTNNLLERLELKNYLFKIGHTGILRGVLNQEGLDDEKQNSLRQLLDKKSWEEALEFALDTGVSQQCLGVLKSLLETKGEDVFNVLEGVKETVTKYEEAVCAVDNLWKIIELIKESGEKIELTVEAGFARGLEYYTGMIFEAYIPGLDIALGGGGRYDRLIEIFGGEPIPAVGVAQGIDRIALALTKQKVSTKLPKKKSIVVISVKEATMAKALELSSLLRKSGLLVEVAVMGRSISKALADANRRKIAYAVIIGPKELEQEKVVLREMKNSTQRTVLISKLTKEILKD</sequence>
<dbReference type="SUPFAM" id="SSF52954">
    <property type="entry name" value="Class II aaRS ABD-related"/>
    <property type="match status" value="1"/>
</dbReference>
<dbReference type="PROSITE" id="PS50862">
    <property type="entry name" value="AA_TRNA_LIGASE_II"/>
    <property type="match status" value="1"/>
</dbReference>
<dbReference type="CDD" id="cd00773">
    <property type="entry name" value="HisRS-like_core"/>
    <property type="match status" value="1"/>
</dbReference>
<evidence type="ECO:0000256" key="7">
    <source>
        <dbReference type="PIRSR" id="PIRSR001549-1"/>
    </source>
</evidence>
<dbReference type="HAMAP" id="MF_00125">
    <property type="entry name" value="HisZ"/>
    <property type="match status" value="1"/>
</dbReference>
<dbReference type="HAMAP" id="MF_00127">
    <property type="entry name" value="His_tRNA_synth"/>
    <property type="match status" value="1"/>
</dbReference>
<dbReference type="GO" id="GO:0006427">
    <property type="term" value="P:histidyl-tRNA aminoacylation"/>
    <property type="evidence" value="ECO:0007669"/>
    <property type="project" value="UniProtKB-UniRule"/>
</dbReference>
<feature type="binding site" evidence="7">
    <location>
        <begin position="273"/>
        <end position="274"/>
    </location>
    <ligand>
        <name>L-histidine</name>
        <dbReference type="ChEBI" id="CHEBI:57595"/>
    </ligand>
</feature>
<evidence type="ECO:0000256" key="6">
    <source>
        <dbReference type="HAMAP-Rule" id="MF_00127"/>
    </source>
</evidence>
<dbReference type="InterPro" id="IPR015807">
    <property type="entry name" value="His-tRNA-ligase"/>
</dbReference>
<evidence type="ECO:0000313" key="9">
    <source>
        <dbReference type="EMBL" id="KON32735.1"/>
    </source>
</evidence>
<dbReference type="InterPro" id="IPR041715">
    <property type="entry name" value="HisRS-like_core"/>
</dbReference>
<dbReference type="InterPro" id="IPR004154">
    <property type="entry name" value="Anticodon-bd"/>
</dbReference>
<keyword evidence="6" id="KW-0030">Aminoacyl-tRNA synthetase</keyword>
<dbReference type="InterPro" id="IPR006195">
    <property type="entry name" value="aa-tRNA-synth_II"/>
</dbReference>
<evidence type="ECO:0000256" key="4">
    <source>
        <dbReference type="ARBA" id="ARBA00022741"/>
    </source>
</evidence>
<dbReference type="EMBL" id="LFWU01000055">
    <property type="protein sequence ID" value="KON32735.1"/>
    <property type="molecule type" value="Genomic_DNA"/>
</dbReference>
<dbReference type="GO" id="GO:0004821">
    <property type="term" value="F:histidine-tRNA ligase activity"/>
    <property type="evidence" value="ECO:0007669"/>
    <property type="project" value="UniProtKB-UniRule"/>
</dbReference>
<comment type="subcellular location">
    <subcellularLocation>
        <location evidence="1 6">Cytoplasm</location>
    </subcellularLocation>
</comment>
<name>A0A0M0BWH4_9ARCH</name>
<reference evidence="9 10" key="1">
    <citation type="submission" date="2015-06" db="EMBL/GenBank/DDBJ databases">
        <title>New insights into the roles of widespread benthic archaea in carbon and nitrogen cycling.</title>
        <authorList>
            <person name="Lazar C.S."/>
            <person name="Baker B.J."/>
            <person name="Seitz K.W."/>
            <person name="Hyde A.S."/>
            <person name="Dick G.J."/>
            <person name="Hinrichs K.-U."/>
            <person name="Teske A.P."/>
        </authorList>
    </citation>
    <scope>NUCLEOTIDE SEQUENCE [LARGE SCALE GENOMIC DNA]</scope>
    <source>
        <strain evidence="9">SG8-32-1</strain>
    </source>
</reference>
<feature type="binding site" evidence="7">
    <location>
        <position position="269"/>
    </location>
    <ligand>
        <name>L-histidine</name>
        <dbReference type="ChEBI" id="CHEBI:57595"/>
    </ligand>
</feature>
<evidence type="ECO:0000256" key="2">
    <source>
        <dbReference type="ARBA" id="ARBA00008226"/>
    </source>
</evidence>
<feature type="binding site" evidence="7">
    <location>
        <position position="121"/>
    </location>
    <ligand>
        <name>L-histidine</name>
        <dbReference type="ChEBI" id="CHEBI:57595"/>
    </ligand>
</feature>
<dbReference type="GO" id="GO:0000105">
    <property type="term" value="P:L-histidine biosynthetic process"/>
    <property type="evidence" value="ECO:0007669"/>
    <property type="project" value="InterPro"/>
</dbReference>
<keyword evidence="6" id="KW-0436">Ligase</keyword>
<dbReference type="Pfam" id="PF13393">
    <property type="entry name" value="tRNA-synt_His"/>
    <property type="match status" value="1"/>
</dbReference>
<dbReference type="Proteomes" id="UP000037237">
    <property type="component" value="Unassembled WGS sequence"/>
</dbReference>
<dbReference type="InterPro" id="IPR004516">
    <property type="entry name" value="HisRS/HisZ"/>
</dbReference>
<protein>
    <recommendedName>
        <fullName evidence="6">Histidine--tRNA ligase</fullName>
        <ecNumber evidence="6">6.1.1.21</ecNumber>
    </recommendedName>
    <alternativeName>
        <fullName evidence="6">Histidyl-tRNA synthetase</fullName>
        <shortName evidence="6">HisRS</shortName>
    </alternativeName>
</protein>
<dbReference type="Gene3D" id="3.40.50.800">
    <property type="entry name" value="Anticodon-binding domain"/>
    <property type="match status" value="1"/>
</dbReference>
<dbReference type="Gene3D" id="3.30.930.10">
    <property type="entry name" value="Bira Bifunctional Protein, Domain 2"/>
    <property type="match status" value="1"/>
</dbReference>
<evidence type="ECO:0000256" key="1">
    <source>
        <dbReference type="ARBA" id="ARBA00004496"/>
    </source>
</evidence>
<feature type="domain" description="Aminoacyl-transfer RNA synthetases class-II family profile" evidence="8">
    <location>
        <begin position="1"/>
        <end position="334"/>
    </location>
</feature>
<feature type="binding site" evidence="7">
    <location>
        <position position="107"/>
    </location>
    <ligand>
        <name>L-histidine</name>
        <dbReference type="ChEBI" id="CHEBI:57595"/>
    </ligand>
</feature>
<accession>A0A0M0BWH4</accession>
<proteinExistence type="inferred from homology"/>
<evidence type="ECO:0000313" key="10">
    <source>
        <dbReference type="Proteomes" id="UP000037237"/>
    </source>
</evidence>
<evidence type="ECO:0000259" key="8">
    <source>
        <dbReference type="PROSITE" id="PS50862"/>
    </source>
</evidence>
<keyword evidence="6" id="KW-0648">Protein biosynthesis</keyword>
<dbReference type="EC" id="6.1.1.21" evidence="6"/>
<keyword evidence="4 6" id="KW-0547">Nucleotide-binding</keyword>
<gene>
    <name evidence="6" type="primary">hisS</name>
    <name evidence="9" type="ORF">AC477_02535</name>
</gene>
<comment type="caution">
    <text evidence="9">The sequence shown here is derived from an EMBL/GenBank/DDBJ whole genome shotgun (WGS) entry which is preliminary data.</text>
</comment>
<dbReference type="GO" id="GO:0005737">
    <property type="term" value="C:cytoplasm"/>
    <property type="evidence" value="ECO:0007669"/>
    <property type="project" value="UniProtKB-SubCell"/>
</dbReference>
<evidence type="ECO:0000256" key="5">
    <source>
        <dbReference type="ARBA" id="ARBA00047639"/>
    </source>
</evidence>
<comment type="similarity">
    <text evidence="2 6">Belongs to the class-II aminoacyl-tRNA synthetase family.</text>
</comment>
<organism evidence="9 10">
    <name type="scientific">miscellaneous Crenarchaeota group-1 archaeon SG8-32-1</name>
    <dbReference type="NCBI Taxonomy" id="1685124"/>
    <lineage>
        <taxon>Archaea</taxon>
        <taxon>Candidatus Bathyarchaeota</taxon>
        <taxon>MCG-1</taxon>
    </lineage>
</organism>
<dbReference type="NCBIfam" id="TIGR00443">
    <property type="entry name" value="hisZ_biosyn_reg"/>
    <property type="match status" value="1"/>
</dbReference>
<dbReference type="InterPro" id="IPR045864">
    <property type="entry name" value="aa-tRNA-synth_II/BPL/LPL"/>
</dbReference>
<feature type="binding site" evidence="7">
    <location>
        <begin position="77"/>
        <end position="79"/>
    </location>
    <ligand>
        <name>L-histidine</name>
        <dbReference type="ChEBI" id="CHEBI:57595"/>
    </ligand>
</feature>
<feature type="binding site" evidence="7">
    <location>
        <position position="125"/>
    </location>
    <ligand>
        <name>L-histidine</name>
        <dbReference type="ChEBI" id="CHEBI:57595"/>
    </ligand>
</feature>
<dbReference type="PANTHER" id="PTHR43707:SF1">
    <property type="entry name" value="HISTIDINE--TRNA LIGASE, MITOCHONDRIAL-RELATED"/>
    <property type="match status" value="1"/>
</dbReference>
<dbReference type="InterPro" id="IPR036621">
    <property type="entry name" value="Anticodon-bd_dom_sf"/>
</dbReference>
<dbReference type="PATRIC" id="fig|1685124.3.peg.458"/>